<feature type="transmembrane region" description="Helical" evidence="11">
    <location>
        <begin position="5"/>
        <end position="23"/>
    </location>
</feature>
<evidence type="ECO:0000256" key="2">
    <source>
        <dbReference type="ARBA" id="ARBA00022516"/>
    </source>
</evidence>
<dbReference type="Pfam" id="PF02666">
    <property type="entry name" value="PS_Dcarbxylase"/>
    <property type="match status" value="1"/>
</dbReference>
<keyword evidence="2" id="KW-0444">Lipid biosynthesis</keyword>
<reference evidence="12 13" key="1">
    <citation type="submission" date="2021-03" db="EMBL/GenBank/DDBJ databases">
        <title>Genomic and phenotypic characterization of Chloracidobacterium isolates provides evidence for multiple species.</title>
        <authorList>
            <person name="Saini M.K."/>
            <person name="Costas A.M.G."/>
            <person name="Tank M."/>
            <person name="Bryant D.A."/>
        </authorList>
    </citation>
    <scope>NUCLEOTIDE SEQUENCE [LARGE SCALE GENOMIC DNA]</scope>
    <source>
        <strain evidence="12 13">N</strain>
    </source>
</reference>
<dbReference type="RefSeq" id="WP_211422535.1">
    <property type="nucleotide sequence ID" value="NZ_CP072642.1"/>
</dbReference>
<sequence length="212" mass="22977">MAKEAYPYLLWCGLAAALLAPAALWWPPAWGLVAVVGLVAAFVAYFFRDPERQIPPGSDIVVSPADGRITRLAPVTPGDPASPWLVSIFLSPLDVHINRAPIAGIIRDVLHRPGQFKSALREDAALINEQFIVVLEGTHITVTLKQIAGLIARRCVLWKGVGDQVACGERIGLIKFSSRTDLIVPAEVELQVRQGQRVKGGATIIGRIRPLD</sequence>
<dbReference type="EC" id="4.1.1.65" evidence="12"/>
<evidence type="ECO:0000256" key="9">
    <source>
        <dbReference type="ARBA" id="ARBA00023264"/>
    </source>
</evidence>
<keyword evidence="6" id="KW-0865">Zymogen</keyword>
<keyword evidence="7" id="KW-0594">Phospholipid biosynthesis</keyword>
<evidence type="ECO:0000256" key="10">
    <source>
        <dbReference type="ARBA" id="ARBA00023317"/>
    </source>
</evidence>
<name>A0ABX8B412_9BACT</name>
<protein>
    <submittedName>
        <fullName evidence="12">Phosphatidylserine decarboxylase</fullName>
        <ecNumber evidence="12">4.1.1.65</ecNumber>
    </submittedName>
</protein>
<evidence type="ECO:0000313" key="12">
    <source>
        <dbReference type="EMBL" id="QUV94229.1"/>
    </source>
</evidence>
<keyword evidence="8 12" id="KW-0456">Lyase</keyword>
<keyword evidence="13" id="KW-1185">Reference proteome</keyword>
<evidence type="ECO:0000256" key="7">
    <source>
        <dbReference type="ARBA" id="ARBA00023209"/>
    </source>
</evidence>
<dbReference type="PANTHER" id="PTHR35809:SF1">
    <property type="entry name" value="ARCHAETIDYLSERINE DECARBOXYLASE PROENZYME-RELATED"/>
    <property type="match status" value="1"/>
</dbReference>
<keyword evidence="10" id="KW-0670">Pyruvate</keyword>
<dbReference type="InterPro" id="IPR033175">
    <property type="entry name" value="PSD-A"/>
</dbReference>
<evidence type="ECO:0000256" key="3">
    <source>
        <dbReference type="ARBA" id="ARBA00022793"/>
    </source>
</evidence>
<evidence type="ECO:0000256" key="11">
    <source>
        <dbReference type="SAM" id="Phobius"/>
    </source>
</evidence>
<proteinExistence type="predicted"/>
<keyword evidence="4" id="KW-0443">Lipid metabolism</keyword>
<keyword evidence="1" id="KW-1003">Cell membrane</keyword>
<dbReference type="InterPro" id="IPR003817">
    <property type="entry name" value="PS_Dcarbxylase"/>
</dbReference>
<evidence type="ECO:0000256" key="1">
    <source>
        <dbReference type="ARBA" id="ARBA00022475"/>
    </source>
</evidence>
<dbReference type="PANTHER" id="PTHR35809">
    <property type="entry name" value="ARCHAETIDYLSERINE DECARBOXYLASE PROENZYME-RELATED"/>
    <property type="match status" value="1"/>
</dbReference>
<dbReference type="Proteomes" id="UP000677668">
    <property type="component" value="Chromosome 1"/>
</dbReference>
<dbReference type="GO" id="GO:0004609">
    <property type="term" value="F:phosphatidylserine decarboxylase activity"/>
    <property type="evidence" value="ECO:0007669"/>
    <property type="project" value="UniProtKB-EC"/>
</dbReference>
<evidence type="ECO:0000256" key="5">
    <source>
        <dbReference type="ARBA" id="ARBA00023136"/>
    </source>
</evidence>
<keyword evidence="11" id="KW-1133">Transmembrane helix</keyword>
<keyword evidence="5 11" id="KW-0472">Membrane</keyword>
<evidence type="ECO:0000313" key="13">
    <source>
        <dbReference type="Proteomes" id="UP000677668"/>
    </source>
</evidence>
<feature type="transmembrane region" description="Helical" evidence="11">
    <location>
        <begin position="29"/>
        <end position="47"/>
    </location>
</feature>
<evidence type="ECO:0000256" key="4">
    <source>
        <dbReference type="ARBA" id="ARBA00023098"/>
    </source>
</evidence>
<keyword evidence="9" id="KW-1208">Phospholipid metabolism</keyword>
<accession>A0ABX8B412</accession>
<dbReference type="EMBL" id="CP072642">
    <property type="protein sequence ID" value="QUV94229.1"/>
    <property type="molecule type" value="Genomic_DNA"/>
</dbReference>
<evidence type="ECO:0000256" key="6">
    <source>
        <dbReference type="ARBA" id="ARBA00023145"/>
    </source>
</evidence>
<organism evidence="12 13">
    <name type="scientific">Chloracidobacterium sp. N</name>
    <dbReference type="NCBI Taxonomy" id="2821540"/>
    <lineage>
        <taxon>Bacteria</taxon>
        <taxon>Pseudomonadati</taxon>
        <taxon>Acidobacteriota</taxon>
        <taxon>Terriglobia</taxon>
        <taxon>Terriglobales</taxon>
        <taxon>Acidobacteriaceae</taxon>
        <taxon>Chloracidobacterium</taxon>
        <taxon>Chloracidobacterium aggregatum</taxon>
    </lineage>
</organism>
<evidence type="ECO:0000256" key="8">
    <source>
        <dbReference type="ARBA" id="ARBA00023239"/>
    </source>
</evidence>
<dbReference type="NCBIfam" id="NF003685">
    <property type="entry name" value="PRK05305.2-5"/>
    <property type="match status" value="1"/>
</dbReference>
<keyword evidence="11" id="KW-0812">Transmembrane</keyword>
<gene>
    <name evidence="12" type="ORF">J8C05_01885</name>
</gene>
<keyword evidence="3" id="KW-0210">Decarboxylase</keyword>